<organism evidence="5 6">
    <name type="scientific">Rhizopus oryzae</name>
    <name type="common">Mucormycosis agent</name>
    <name type="synonym">Rhizopus arrhizus var. delemar</name>
    <dbReference type="NCBI Taxonomy" id="64495"/>
    <lineage>
        <taxon>Eukaryota</taxon>
        <taxon>Fungi</taxon>
        <taxon>Fungi incertae sedis</taxon>
        <taxon>Mucoromycota</taxon>
        <taxon>Mucoromycotina</taxon>
        <taxon>Mucoromycetes</taxon>
        <taxon>Mucorales</taxon>
        <taxon>Mucorineae</taxon>
        <taxon>Rhizopodaceae</taxon>
        <taxon>Rhizopus</taxon>
    </lineage>
</organism>
<dbReference type="GO" id="GO:0005096">
    <property type="term" value="F:GTPase activator activity"/>
    <property type="evidence" value="ECO:0007669"/>
    <property type="project" value="UniProtKB-KW"/>
</dbReference>
<keyword evidence="6" id="KW-1185">Reference proteome</keyword>
<gene>
    <name evidence="5" type="ORF">G6F64_011706</name>
</gene>
<dbReference type="Pfam" id="PF13516">
    <property type="entry name" value="LRR_6"/>
    <property type="match status" value="2"/>
</dbReference>
<dbReference type="SUPFAM" id="SSF52047">
    <property type="entry name" value="RNI-like"/>
    <property type="match status" value="1"/>
</dbReference>
<evidence type="ECO:0000313" key="5">
    <source>
        <dbReference type="EMBL" id="KAG1301539.1"/>
    </source>
</evidence>
<dbReference type="SMART" id="SM00368">
    <property type="entry name" value="LRR_RI"/>
    <property type="match status" value="5"/>
</dbReference>
<evidence type="ECO:0000313" key="6">
    <source>
        <dbReference type="Proteomes" id="UP000716291"/>
    </source>
</evidence>
<sequence length="527" mass="59291">MNPNKPKSILRDRPEKIKPSEPVAPPVIQNSWLSRIQSKIYPPFEDEQEQDDDSFVSLPKHDLKRVTFSVGNLIEEHSFASDDSPRDVEYEKERQLRKKIREELTQSHLAAYYDHACIQRDGEGVIDKFRAVLRNYKSLERIDLSGATISLQHAASFSDILMFKFGLKYLNLSDCKMDDETIRILLCSLLVSNTVIDLNLTQNNFKSKGYRYIAIFMKESKKIQSIDLSKNTIDKRGMRYLAQGIQFATSLSAIHLNDCIIKPTHALHILADGIHESNHLSSLYLCNHRMSPTSSIHIADLLCSNLTTVDLTGSQQLQISLIARTLIDSYSLLNLYLSNCDIKSEDLSALSQALIENRTLKLLDLSKNPLLKDNDEGILNLKHAIARNVCLESLNLSETDLDSAATIAIAEALTENIYLNRLDLSKNPQIDMAGILALSISVKMNHTLEFLDINIPPHDEELANLQNDIVAVCTTNMLRKVEQQQQEQQKQSLSSSSSSSSTNTLDIQPVQLLSTKTTLTNELGIVE</sequence>
<evidence type="ECO:0000256" key="1">
    <source>
        <dbReference type="ARBA" id="ARBA00022468"/>
    </source>
</evidence>
<dbReference type="GO" id="GO:0048471">
    <property type="term" value="C:perinuclear region of cytoplasm"/>
    <property type="evidence" value="ECO:0007669"/>
    <property type="project" value="TreeGrafter"/>
</dbReference>
<feature type="region of interest" description="Disordered" evidence="4">
    <location>
        <begin position="1"/>
        <end position="25"/>
    </location>
</feature>
<keyword evidence="2" id="KW-0433">Leucine-rich repeat</keyword>
<dbReference type="Proteomes" id="UP000716291">
    <property type="component" value="Unassembled WGS sequence"/>
</dbReference>
<proteinExistence type="predicted"/>
<comment type="caution">
    <text evidence="5">The sequence shown here is derived from an EMBL/GenBank/DDBJ whole genome shotgun (WGS) entry which is preliminary data.</text>
</comment>
<dbReference type="GO" id="GO:0005634">
    <property type="term" value="C:nucleus"/>
    <property type="evidence" value="ECO:0007669"/>
    <property type="project" value="TreeGrafter"/>
</dbReference>
<dbReference type="AlphaFoldDB" id="A0A9P6WYM2"/>
<dbReference type="InterPro" id="IPR001611">
    <property type="entry name" value="Leu-rich_rpt"/>
</dbReference>
<accession>A0A9P6WYM2</accession>
<dbReference type="GO" id="GO:0006913">
    <property type="term" value="P:nucleocytoplasmic transport"/>
    <property type="evidence" value="ECO:0007669"/>
    <property type="project" value="TreeGrafter"/>
</dbReference>
<feature type="compositionally biased region" description="Basic and acidic residues" evidence="4">
    <location>
        <begin position="9"/>
        <end position="19"/>
    </location>
</feature>
<feature type="region of interest" description="Disordered" evidence="4">
    <location>
        <begin position="483"/>
        <end position="506"/>
    </location>
</feature>
<dbReference type="PANTHER" id="PTHR24113">
    <property type="entry name" value="RAN GTPASE-ACTIVATING PROTEIN 1"/>
    <property type="match status" value="1"/>
</dbReference>
<reference evidence="5" key="1">
    <citation type="journal article" date="2020" name="Microb. Genom.">
        <title>Genetic diversity of clinical and environmental Mucorales isolates obtained from an investigation of mucormycosis cases among solid organ transplant recipients.</title>
        <authorList>
            <person name="Nguyen M.H."/>
            <person name="Kaul D."/>
            <person name="Muto C."/>
            <person name="Cheng S.J."/>
            <person name="Richter R.A."/>
            <person name="Bruno V.M."/>
            <person name="Liu G."/>
            <person name="Beyhan S."/>
            <person name="Sundermann A.J."/>
            <person name="Mounaud S."/>
            <person name="Pasculle A.W."/>
            <person name="Nierman W.C."/>
            <person name="Driscoll E."/>
            <person name="Cumbie R."/>
            <person name="Clancy C.J."/>
            <person name="Dupont C.L."/>
        </authorList>
    </citation>
    <scope>NUCLEOTIDE SEQUENCE</scope>
    <source>
        <strain evidence="5">GL11</strain>
    </source>
</reference>
<name>A0A9P6WYM2_RHIOR</name>
<evidence type="ECO:0000256" key="3">
    <source>
        <dbReference type="ARBA" id="ARBA00022737"/>
    </source>
</evidence>
<evidence type="ECO:0000256" key="4">
    <source>
        <dbReference type="SAM" id="MobiDB-lite"/>
    </source>
</evidence>
<dbReference type="Gene3D" id="3.80.10.10">
    <property type="entry name" value="Ribonuclease Inhibitor"/>
    <property type="match status" value="3"/>
</dbReference>
<feature type="compositionally biased region" description="Low complexity" evidence="4">
    <location>
        <begin position="483"/>
        <end position="501"/>
    </location>
</feature>
<protein>
    <submittedName>
        <fullName evidence="5">Uncharacterized protein</fullName>
    </submittedName>
</protein>
<evidence type="ECO:0000256" key="2">
    <source>
        <dbReference type="ARBA" id="ARBA00022614"/>
    </source>
</evidence>
<dbReference type="InterPro" id="IPR027038">
    <property type="entry name" value="RanGap"/>
</dbReference>
<dbReference type="SMART" id="SM00367">
    <property type="entry name" value="LRR_CC"/>
    <property type="match status" value="3"/>
</dbReference>
<dbReference type="InterPro" id="IPR032675">
    <property type="entry name" value="LRR_dom_sf"/>
</dbReference>
<dbReference type="InterPro" id="IPR006553">
    <property type="entry name" value="Leu-rich_rpt_Cys-con_subtyp"/>
</dbReference>
<dbReference type="OrthoDB" id="120976at2759"/>
<keyword evidence="3" id="KW-0677">Repeat</keyword>
<dbReference type="EMBL" id="JAANQT010003014">
    <property type="protein sequence ID" value="KAG1301539.1"/>
    <property type="molecule type" value="Genomic_DNA"/>
</dbReference>
<keyword evidence="1" id="KW-0343">GTPase activation</keyword>
<dbReference type="GO" id="GO:0005829">
    <property type="term" value="C:cytosol"/>
    <property type="evidence" value="ECO:0007669"/>
    <property type="project" value="TreeGrafter"/>
</dbReference>
<dbReference type="GO" id="GO:0031267">
    <property type="term" value="F:small GTPase binding"/>
    <property type="evidence" value="ECO:0007669"/>
    <property type="project" value="TreeGrafter"/>
</dbReference>
<dbReference type="PANTHER" id="PTHR24113:SF12">
    <property type="entry name" value="RAN GTPASE-ACTIVATING PROTEIN 1"/>
    <property type="match status" value="1"/>
</dbReference>